<keyword evidence="9" id="KW-1185">Reference proteome</keyword>
<evidence type="ECO:0000313" key="8">
    <source>
        <dbReference type="EMBL" id="KAK1382519.1"/>
    </source>
</evidence>
<dbReference type="InterPro" id="IPR038765">
    <property type="entry name" value="Papain-like_cys_pep_sf"/>
</dbReference>
<keyword evidence="3" id="KW-0378">Hydrolase</keyword>
<feature type="compositionally biased region" description="Basic and acidic residues" evidence="4">
    <location>
        <begin position="97"/>
        <end position="106"/>
    </location>
</feature>
<comment type="similarity">
    <text evidence="1">Belongs to the peptidase C48 family.</text>
</comment>
<dbReference type="PANTHER" id="PTHR48258:SF9">
    <property type="entry name" value="OS01G0348150 PROTEIN"/>
    <property type="match status" value="1"/>
</dbReference>
<dbReference type="Proteomes" id="UP001237642">
    <property type="component" value="Unassembled WGS sequence"/>
</dbReference>
<dbReference type="PANTHER" id="PTHR48258">
    <property type="entry name" value="DUF4218 DOMAIN-CONTAINING PROTEIN-RELATED"/>
    <property type="match status" value="1"/>
</dbReference>
<dbReference type="Gene3D" id="3.40.395.10">
    <property type="entry name" value="Adenoviral Proteinase, Chain A"/>
    <property type="match status" value="1"/>
</dbReference>
<dbReference type="GO" id="GO:0008234">
    <property type="term" value="F:cysteine-type peptidase activity"/>
    <property type="evidence" value="ECO:0007669"/>
    <property type="project" value="InterPro"/>
</dbReference>
<evidence type="ECO:0000256" key="3">
    <source>
        <dbReference type="ARBA" id="ARBA00022801"/>
    </source>
</evidence>
<feature type="region of interest" description="Disordered" evidence="4">
    <location>
        <begin position="89"/>
        <end position="112"/>
    </location>
</feature>
<feature type="domain" description="Ubiquitin-like protease family profile" evidence="5">
    <location>
        <begin position="497"/>
        <end position="620"/>
    </location>
</feature>
<evidence type="ECO:0008006" key="10">
    <source>
        <dbReference type="Google" id="ProtNLM"/>
    </source>
</evidence>
<dbReference type="Pfam" id="PF13963">
    <property type="entry name" value="Transpos_assoc"/>
    <property type="match status" value="1"/>
</dbReference>
<reference evidence="8" key="2">
    <citation type="submission" date="2023-05" db="EMBL/GenBank/DDBJ databases">
        <authorList>
            <person name="Schelkunov M.I."/>
        </authorList>
    </citation>
    <scope>NUCLEOTIDE SEQUENCE</scope>
    <source>
        <strain evidence="8">Hsosn_3</strain>
        <tissue evidence="8">Leaf</tissue>
    </source>
</reference>
<proteinExistence type="inferred from homology"/>
<evidence type="ECO:0000259" key="6">
    <source>
        <dbReference type="Pfam" id="PF13960"/>
    </source>
</evidence>
<organism evidence="8 9">
    <name type="scientific">Heracleum sosnowskyi</name>
    <dbReference type="NCBI Taxonomy" id="360622"/>
    <lineage>
        <taxon>Eukaryota</taxon>
        <taxon>Viridiplantae</taxon>
        <taxon>Streptophyta</taxon>
        <taxon>Embryophyta</taxon>
        <taxon>Tracheophyta</taxon>
        <taxon>Spermatophyta</taxon>
        <taxon>Magnoliopsida</taxon>
        <taxon>eudicotyledons</taxon>
        <taxon>Gunneridae</taxon>
        <taxon>Pentapetalae</taxon>
        <taxon>asterids</taxon>
        <taxon>campanulids</taxon>
        <taxon>Apiales</taxon>
        <taxon>Apiaceae</taxon>
        <taxon>Apioideae</taxon>
        <taxon>apioid superclade</taxon>
        <taxon>Tordylieae</taxon>
        <taxon>Tordyliinae</taxon>
        <taxon>Heracleum</taxon>
    </lineage>
</organism>
<protein>
    <recommendedName>
        <fullName evidence="10">Transposase</fullName>
    </recommendedName>
</protein>
<evidence type="ECO:0000256" key="2">
    <source>
        <dbReference type="ARBA" id="ARBA00022670"/>
    </source>
</evidence>
<dbReference type="EMBL" id="JAUIZM010000005">
    <property type="protein sequence ID" value="KAK1382519.1"/>
    <property type="molecule type" value="Genomic_DNA"/>
</dbReference>
<feature type="domain" description="DUF4218" evidence="6">
    <location>
        <begin position="138"/>
        <end position="179"/>
    </location>
</feature>
<comment type="caution">
    <text evidence="8">The sequence shown here is derived from an EMBL/GenBank/DDBJ whole genome shotgun (WGS) entry which is preliminary data.</text>
</comment>
<gene>
    <name evidence="8" type="ORF">POM88_020254</name>
</gene>
<dbReference type="Pfam" id="PF13960">
    <property type="entry name" value="DUF4218"/>
    <property type="match status" value="1"/>
</dbReference>
<evidence type="ECO:0000313" key="9">
    <source>
        <dbReference type="Proteomes" id="UP001237642"/>
    </source>
</evidence>
<keyword evidence="2" id="KW-0645">Protease</keyword>
<dbReference type="SUPFAM" id="SSF54001">
    <property type="entry name" value="Cysteine proteinases"/>
    <property type="match status" value="1"/>
</dbReference>
<accession>A0AAD8MRS9</accession>
<dbReference type="InterPro" id="IPR029480">
    <property type="entry name" value="Transpos_assoc"/>
</dbReference>
<dbReference type="InterPro" id="IPR025452">
    <property type="entry name" value="DUF4218"/>
</dbReference>
<sequence>MDRHTWMYKIPRATADYIKGVEDFITYAMLYLEKKHKEEGKEQMILCPCRDCNNFKKYRSVDTVRDHLFRRGFKEGYEKWIWHGEGLDSTRTSGTKRGREEDSMEKNDEEDMENDRVIDPIMLDTLQSDIIVTLCEFEIFLCTLKAYVRNRYRPEGSIIEGYSIEETIEFCTEYLATVDPIGIPKSRHEGRLEGHGTLGSKMISPSAELCDRAHLFVLQHMTEVDPYLKEHIALIRQMHPLKSGKWVTNEHNRSFGRWFKERVMSQLSQRPDVVSNTLKWLAYGPDMPRRILGIENVEDEDEYDQFDENPPFSMGVSTSYENEFVDADYIRNDHDEGVWIDGQVWAAGFAAALLKKRSSAAYSSVEAGEDNAAESETNVAKLGPKEPLLVEVVLLLLLEKLFSFILNTPDLNHCHSVDQPHNLLDIKIPTLCRLCVKHPDKGRIVVARGQVFPLSNEGGNAAGSFVEWPKDLVILGQEPENKKVKPGSRKVNKIFMMYIHKLCKDLEDNSFAFMCPSVLALARESKYHNDTSRYMCEVMTGAKEKRFVLAPYIQSKHWMLLMFCVDESAVYVFDPLKQKRHIHVKDPFETAYKVYTKYGGKKNNQNNLLWFHEAVQCPQQKGVDRGSWKKIRKPTNWRSSRYLGKFFYSRIHVISSAGDEYGLILAERLQQGHDLMRY</sequence>
<reference evidence="8" key="1">
    <citation type="submission" date="2023-02" db="EMBL/GenBank/DDBJ databases">
        <title>Genome of toxic invasive species Heracleum sosnowskyi carries increased number of genes despite the absence of recent whole-genome duplications.</title>
        <authorList>
            <person name="Schelkunov M."/>
            <person name="Shtratnikova V."/>
            <person name="Makarenko M."/>
            <person name="Klepikova A."/>
            <person name="Omelchenko D."/>
            <person name="Novikova G."/>
            <person name="Obukhova E."/>
            <person name="Bogdanov V."/>
            <person name="Penin A."/>
            <person name="Logacheva M."/>
        </authorList>
    </citation>
    <scope>NUCLEOTIDE SEQUENCE</scope>
    <source>
        <strain evidence="8">Hsosn_3</strain>
        <tissue evidence="8">Leaf</tissue>
    </source>
</reference>
<dbReference type="AlphaFoldDB" id="A0AAD8MRS9"/>
<name>A0AAD8MRS9_9APIA</name>
<evidence type="ECO:0000256" key="4">
    <source>
        <dbReference type="SAM" id="MobiDB-lite"/>
    </source>
</evidence>
<evidence type="ECO:0000259" key="7">
    <source>
        <dbReference type="Pfam" id="PF13963"/>
    </source>
</evidence>
<evidence type="ECO:0000256" key="1">
    <source>
        <dbReference type="ARBA" id="ARBA00005234"/>
    </source>
</evidence>
<feature type="domain" description="Transposase-associated" evidence="7">
    <location>
        <begin position="5"/>
        <end position="85"/>
    </location>
</feature>
<dbReference type="Pfam" id="PF02902">
    <property type="entry name" value="Peptidase_C48"/>
    <property type="match status" value="1"/>
</dbReference>
<dbReference type="GO" id="GO:0006508">
    <property type="term" value="P:proteolysis"/>
    <property type="evidence" value="ECO:0007669"/>
    <property type="project" value="UniProtKB-KW"/>
</dbReference>
<evidence type="ECO:0000259" key="5">
    <source>
        <dbReference type="Pfam" id="PF02902"/>
    </source>
</evidence>
<dbReference type="InterPro" id="IPR003653">
    <property type="entry name" value="Peptidase_C48_C"/>
</dbReference>